<protein>
    <recommendedName>
        <fullName evidence="2">Protein-L-isoaspartate O-methyltransferase</fullName>
    </recommendedName>
    <alternativeName>
        <fullName evidence="3">Protein L-isoaspartyl methyltransferase</fullName>
    </alternativeName>
</protein>
<evidence type="ECO:0000313" key="5">
    <source>
        <dbReference type="Proteomes" id="UP000510822"/>
    </source>
</evidence>
<sequence>MDWEKARYLLVEQQIRPWNVLDAKVLNRILHTRREDFVPADKKELAFVDVELPLGNGQLMLAPKVEARLLQEIALQETDKVLIVGAGTAYLAALAAGLCAEVVVIQADTKQAELANGALKAAGIKNVSIEVGVTLTSKQCPFDAIIAAASFEATPDELVKQLAPEGRLITVLGNEPIMHATVAQLAAEANAKLVTRQVFDYNLARWKNADSVFAF</sequence>
<dbReference type="GO" id="GO:0004719">
    <property type="term" value="F:protein-L-isoaspartate (D-aspartate) O-methyltransferase activity"/>
    <property type="evidence" value="ECO:0007669"/>
    <property type="project" value="InterPro"/>
</dbReference>
<dbReference type="Proteomes" id="UP000510822">
    <property type="component" value="Chromosome"/>
</dbReference>
<evidence type="ECO:0000256" key="1">
    <source>
        <dbReference type="ARBA" id="ARBA00005369"/>
    </source>
</evidence>
<proteinExistence type="inferred from homology"/>
<dbReference type="AlphaFoldDB" id="A0A7D5V8U7"/>
<organism evidence="4 5">
    <name type="scientific">Chitinibacter fontanus</name>
    <dbReference type="NCBI Taxonomy" id="1737446"/>
    <lineage>
        <taxon>Bacteria</taxon>
        <taxon>Pseudomonadati</taxon>
        <taxon>Pseudomonadota</taxon>
        <taxon>Betaproteobacteria</taxon>
        <taxon>Neisseriales</taxon>
        <taxon>Chitinibacteraceae</taxon>
        <taxon>Chitinibacter</taxon>
    </lineage>
</organism>
<keyword evidence="4" id="KW-0808">Transferase</keyword>
<dbReference type="PANTHER" id="PTHR11579">
    <property type="entry name" value="PROTEIN-L-ISOASPARTATE O-METHYLTRANSFERASE"/>
    <property type="match status" value="1"/>
</dbReference>
<dbReference type="InterPro" id="IPR029063">
    <property type="entry name" value="SAM-dependent_MTases_sf"/>
</dbReference>
<dbReference type="SUPFAM" id="SSF53335">
    <property type="entry name" value="S-adenosyl-L-methionine-dependent methyltransferases"/>
    <property type="match status" value="1"/>
</dbReference>
<dbReference type="RefSeq" id="WP_180307660.1">
    <property type="nucleotide sequence ID" value="NZ_CP058952.1"/>
</dbReference>
<dbReference type="KEGG" id="cfon:HZU75_02605"/>
<keyword evidence="5" id="KW-1185">Reference proteome</keyword>
<dbReference type="InterPro" id="IPR000682">
    <property type="entry name" value="PCMT"/>
</dbReference>
<dbReference type="GO" id="GO:0005737">
    <property type="term" value="C:cytoplasm"/>
    <property type="evidence" value="ECO:0007669"/>
    <property type="project" value="TreeGrafter"/>
</dbReference>
<comment type="similarity">
    <text evidence="1">Belongs to the methyltransferase superfamily. L-isoaspartyl/D-aspartyl protein methyltransferase family.</text>
</comment>
<dbReference type="EMBL" id="CP058952">
    <property type="protein sequence ID" value="QLI80520.1"/>
    <property type="molecule type" value="Genomic_DNA"/>
</dbReference>
<dbReference type="Pfam" id="PF01135">
    <property type="entry name" value="PCMT"/>
    <property type="match status" value="1"/>
</dbReference>
<reference evidence="4 5" key="1">
    <citation type="journal article" date="2016" name="Int. J. Syst. Evol. Microbiol.">
        <title>Chitinibacter fontanus sp. nov., isolated from a spring.</title>
        <authorList>
            <person name="Sheu S.Y."/>
            <person name="Li Y.S."/>
            <person name="Young C.C."/>
            <person name="Chen W.M."/>
        </authorList>
    </citation>
    <scope>NUCLEOTIDE SEQUENCE [LARGE SCALE GENOMIC DNA]</scope>
    <source>
        <strain evidence="4 5">STM-7</strain>
    </source>
</reference>
<accession>A0A7D5V8U7</accession>
<keyword evidence="4" id="KW-0489">Methyltransferase</keyword>
<evidence type="ECO:0000256" key="2">
    <source>
        <dbReference type="ARBA" id="ARBA00013346"/>
    </source>
</evidence>
<dbReference type="GO" id="GO:0032259">
    <property type="term" value="P:methylation"/>
    <property type="evidence" value="ECO:0007669"/>
    <property type="project" value="UniProtKB-KW"/>
</dbReference>
<evidence type="ECO:0000256" key="3">
    <source>
        <dbReference type="ARBA" id="ARBA00030757"/>
    </source>
</evidence>
<evidence type="ECO:0000313" key="4">
    <source>
        <dbReference type="EMBL" id="QLI80520.1"/>
    </source>
</evidence>
<name>A0A7D5V8U7_9NEIS</name>
<gene>
    <name evidence="4" type="ORF">HZU75_02605</name>
</gene>
<dbReference type="PANTHER" id="PTHR11579:SF18">
    <property type="entry name" value="PROTEIN-L-ISOASPARTATE O-METHYLTRANSFERASE"/>
    <property type="match status" value="1"/>
</dbReference>
<dbReference type="Gene3D" id="3.40.50.150">
    <property type="entry name" value="Vaccinia Virus protein VP39"/>
    <property type="match status" value="1"/>
</dbReference>